<dbReference type="GO" id="GO:0005829">
    <property type="term" value="C:cytosol"/>
    <property type="evidence" value="ECO:0007669"/>
    <property type="project" value="TreeGrafter"/>
</dbReference>
<organism evidence="4 5">
    <name type="scientific">Hypericibacter adhaerens</name>
    <dbReference type="NCBI Taxonomy" id="2602016"/>
    <lineage>
        <taxon>Bacteria</taxon>
        <taxon>Pseudomonadati</taxon>
        <taxon>Pseudomonadota</taxon>
        <taxon>Alphaproteobacteria</taxon>
        <taxon>Rhodospirillales</taxon>
        <taxon>Dongiaceae</taxon>
        <taxon>Hypericibacter</taxon>
    </lineage>
</organism>
<dbReference type="GO" id="GO:0017168">
    <property type="term" value="F:5-oxoprolinase (ATP-hydrolyzing) activity"/>
    <property type="evidence" value="ECO:0007669"/>
    <property type="project" value="TreeGrafter"/>
</dbReference>
<feature type="domain" description="Acetophenone carboxylase-like C-terminal" evidence="3">
    <location>
        <begin position="508"/>
        <end position="677"/>
    </location>
</feature>
<dbReference type="OrthoDB" id="9759608at2"/>
<dbReference type="PANTHER" id="PTHR11365">
    <property type="entry name" value="5-OXOPROLINASE RELATED"/>
    <property type="match status" value="1"/>
</dbReference>
<accession>A0A5J6N328</accession>
<feature type="domain" description="Hydantoinase/oxoprolinase N-terminal" evidence="2">
    <location>
        <begin position="5"/>
        <end position="184"/>
    </location>
</feature>
<dbReference type="InterPro" id="IPR045079">
    <property type="entry name" value="Oxoprolinase-like"/>
</dbReference>
<evidence type="ECO:0000313" key="4">
    <source>
        <dbReference type="EMBL" id="QEX23724.1"/>
    </source>
</evidence>
<dbReference type="RefSeq" id="WP_151119071.1">
    <property type="nucleotide sequence ID" value="NZ_CP042582.1"/>
</dbReference>
<dbReference type="GO" id="GO:0006749">
    <property type="term" value="P:glutathione metabolic process"/>
    <property type="evidence" value="ECO:0007669"/>
    <property type="project" value="TreeGrafter"/>
</dbReference>
<dbReference type="EMBL" id="CP042582">
    <property type="protein sequence ID" value="QEX23724.1"/>
    <property type="molecule type" value="Genomic_DNA"/>
</dbReference>
<sequence length="686" mass="72943">MTYSVGIDIGGTFTDCVVMEAGKAPRILKCPSTPGEFERGFMDVLGVAAEHYGKSLSGFLKEVASIVHGTTVSTNALVVGNTAPVGLIATEGHPDILTLREAPRKRPWNWKLDFPDPFVPRNRTFPVGGRIDAQGKEVSPLVESDVREAVAHFRKAGVEAIAISLLWSIVNPSHELRALEIVRQLWPELPVSLSHEVNPIPREYRRTISTAIDASLRPVVGAYVGALDRALRKAGYENRLLIANCVGGMMPPDEIVAKPIYSVMSGPTLAPIAARHLTRDPDVIVVDMGGTTFDVSAVRGGQIVVTPEALIFPHDLLGLPKVDVRSVGAGGGSVAWVDVGGLLRVGPNSAGARPGPACYGAGGTEATVTDANVVLGIIDPDFFLGGRIKLRRDLAEQAVGRIAARLGVGLVEAAYAIYTTCNHNMIAAIEDITVNEGINPRDSYLVSGGGATACHIAEMADVLGLKSFMIPKLSAGLSAFGGLVSDIRWEAVGSLHTDSRQFDADAVNGLLDRLRRRCDGFFERAQVPPAQRAYEYAFMGRYEYQAWEIEVPLDLEGGSIGPKDLAVLVASFNQMHERIYGIKDESNIVEFVTWKVTAVGASGHRTASVAANPAGVPVPAPKSRRRVYVHRLGGMAEIPVFDGAACAPGAAIAGPAIIEESTTTILLLPGMTATADASGNYRVTVE</sequence>
<evidence type="ECO:0000259" key="1">
    <source>
        <dbReference type="Pfam" id="PF01968"/>
    </source>
</evidence>
<dbReference type="InterPro" id="IPR043129">
    <property type="entry name" value="ATPase_NBD"/>
</dbReference>
<dbReference type="PANTHER" id="PTHR11365:SF23">
    <property type="entry name" value="HYPOTHETICAL 5-OXOPROLINASE (EUROFUNG)-RELATED"/>
    <property type="match status" value="1"/>
</dbReference>
<reference evidence="4 5" key="1">
    <citation type="submission" date="2019-08" db="EMBL/GenBank/DDBJ databases">
        <title>Hyperibacter terrae gen. nov., sp. nov. and Hyperibacter viscosus sp. nov., two new members in the family Rhodospirillaceae isolated from the rhizosphere of Hypericum perforatum.</title>
        <authorList>
            <person name="Noviana Z."/>
        </authorList>
    </citation>
    <scope>NUCLEOTIDE SEQUENCE [LARGE SCALE GENOMIC DNA]</scope>
    <source>
        <strain evidence="4 5">R5959</strain>
    </source>
</reference>
<dbReference type="Pfam" id="PF19278">
    <property type="entry name" value="Hydant_A_C"/>
    <property type="match status" value="1"/>
</dbReference>
<gene>
    <name evidence="4" type="ORF">FRZ61_36630</name>
</gene>
<evidence type="ECO:0000259" key="2">
    <source>
        <dbReference type="Pfam" id="PF05378"/>
    </source>
</evidence>
<evidence type="ECO:0000313" key="5">
    <source>
        <dbReference type="Proteomes" id="UP000325797"/>
    </source>
</evidence>
<feature type="domain" description="Hydantoinase A/oxoprolinase" evidence="1">
    <location>
        <begin position="206"/>
        <end position="490"/>
    </location>
</feature>
<keyword evidence="5" id="KW-1185">Reference proteome</keyword>
<evidence type="ECO:0000259" key="3">
    <source>
        <dbReference type="Pfam" id="PF19278"/>
    </source>
</evidence>
<dbReference type="AlphaFoldDB" id="A0A5J6N328"/>
<protein>
    <submittedName>
        <fullName evidence="4">5-oxoprolinase</fullName>
    </submittedName>
</protein>
<proteinExistence type="predicted"/>
<dbReference type="InterPro" id="IPR008040">
    <property type="entry name" value="Hydant_A_N"/>
</dbReference>
<dbReference type="Pfam" id="PF05378">
    <property type="entry name" value="Hydant_A_N"/>
    <property type="match status" value="1"/>
</dbReference>
<dbReference type="KEGG" id="hadh:FRZ61_36630"/>
<name>A0A5J6N328_9PROT</name>
<dbReference type="SUPFAM" id="SSF53067">
    <property type="entry name" value="Actin-like ATPase domain"/>
    <property type="match status" value="1"/>
</dbReference>
<dbReference type="InterPro" id="IPR049517">
    <property type="entry name" value="ACX-like_C"/>
</dbReference>
<dbReference type="InterPro" id="IPR002821">
    <property type="entry name" value="Hydantoinase_A"/>
</dbReference>
<dbReference type="Proteomes" id="UP000325797">
    <property type="component" value="Chromosome"/>
</dbReference>
<dbReference type="Pfam" id="PF01968">
    <property type="entry name" value="Hydantoinase_A"/>
    <property type="match status" value="1"/>
</dbReference>